<dbReference type="Proteomes" id="UP000825890">
    <property type="component" value="Unassembled WGS sequence"/>
</dbReference>
<dbReference type="AlphaFoldDB" id="A0A9P3CDC0"/>
<comment type="caution">
    <text evidence="1">The sequence shown here is derived from an EMBL/GenBank/DDBJ whole genome shotgun (WGS) entry which is preliminary data.</text>
</comment>
<dbReference type="InterPro" id="IPR032710">
    <property type="entry name" value="NTF2-like_dom_sf"/>
</dbReference>
<reference evidence="1 2" key="1">
    <citation type="submission" date="2021-01" db="EMBL/GenBank/DDBJ databases">
        <title>Cercospora kikuchii MAFF 305040 whole genome shotgun sequence.</title>
        <authorList>
            <person name="Kashiwa T."/>
            <person name="Suzuki T."/>
        </authorList>
    </citation>
    <scope>NUCLEOTIDE SEQUENCE [LARGE SCALE GENOMIC DNA]</scope>
    <source>
        <strain evidence="1 2">MAFF 305040</strain>
    </source>
</reference>
<sequence length="154" mass="17066">MSYTIENVEWMNVVSQDVKKLIQAFFSIADKPDPEAGQLWIDQVFSETGKLVVGEIVIEGAESIRNARKNAWNAIKARKHVVQRVYAGGSAGQDIMLHGIASSTIAANDETVDIPFAARFLLDQKTLQGFSPRALLYQVWADQSRLTEALKKSS</sequence>
<dbReference type="RefSeq" id="XP_044655190.1">
    <property type="nucleotide sequence ID" value="XM_044799255.1"/>
</dbReference>
<accession>A0A9P3CDC0</accession>
<dbReference type="PANTHER" id="PTHR39401">
    <property type="entry name" value="SNOAL-LIKE DOMAIN-CONTAINING PROTEIN"/>
    <property type="match status" value="1"/>
</dbReference>
<evidence type="ECO:0000313" key="1">
    <source>
        <dbReference type="EMBL" id="GIZ40703.1"/>
    </source>
</evidence>
<name>A0A9P3CDC0_9PEZI</name>
<evidence type="ECO:0000313" key="2">
    <source>
        <dbReference type="Proteomes" id="UP000825890"/>
    </source>
</evidence>
<gene>
    <name evidence="1" type="ORF">CKM354_000403100</name>
</gene>
<evidence type="ECO:0008006" key="3">
    <source>
        <dbReference type="Google" id="ProtNLM"/>
    </source>
</evidence>
<dbReference type="GeneID" id="68289606"/>
<keyword evidence="2" id="KW-1185">Reference proteome</keyword>
<proteinExistence type="predicted"/>
<dbReference type="PANTHER" id="PTHR39401:SF1">
    <property type="entry name" value="SNOAL-LIKE DOMAIN-CONTAINING PROTEIN"/>
    <property type="match status" value="1"/>
</dbReference>
<protein>
    <recommendedName>
        <fullName evidence="3">SnoaL-like domain-containing protein</fullName>
    </recommendedName>
</protein>
<organism evidence="1 2">
    <name type="scientific">Cercospora kikuchii</name>
    <dbReference type="NCBI Taxonomy" id="84275"/>
    <lineage>
        <taxon>Eukaryota</taxon>
        <taxon>Fungi</taxon>
        <taxon>Dikarya</taxon>
        <taxon>Ascomycota</taxon>
        <taxon>Pezizomycotina</taxon>
        <taxon>Dothideomycetes</taxon>
        <taxon>Dothideomycetidae</taxon>
        <taxon>Mycosphaerellales</taxon>
        <taxon>Mycosphaerellaceae</taxon>
        <taxon>Cercospora</taxon>
    </lineage>
</organism>
<dbReference type="EMBL" id="BOLY01000002">
    <property type="protein sequence ID" value="GIZ40703.1"/>
    <property type="molecule type" value="Genomic_DNA"/>
</dbReference>
<dbReference type="OrthoDB" id="3468019at2759"/>
<dbReference type="SUPFAM" id="SSF54427">
    <property type="entry name" value="NTF2-like"/>
    <property type="match status" value="1"/>
</dbReference>